<dbReference type="RefSeq" id="WP_141296770.1">
    <property type="nucleotide sequence ID" value="NZ_BJMN01000015.1"/>
</dbReference>
<reference evidence="2 3" key="1">
    <citation type="submission" date="2019-06" db="EMBL/GenBank/DDBJ databases">
        <title>Whole genome shotgun sequence of Streptomyces gardneri NBRC 12865.</title>
        <authorList>
            <person name="Hosoyama A."/>
            <person name="Uohara A."/>
            <person name="Ohji S."/>
            <person name="Ichikawa N."/>
        </authorList>
    </citation>
    <scope>NUCLEOTIDE SEQUENCE [LARGE SCALE GENOMIC DNA]</scope>
    <source>
        <strain evidence="2 3">NBRC 12865</strain>
    </source>
</reference>
<proteinExistence type="predicted"/>
<sequence length="71" mass="8047">MPQQYRDGRSTGPATWRRTPENLARPAKSTLEVDALRRRFDRTPPPEPETDAGTPAQVSHRQHQNQARAGE</sequence>
<name>A0A4Y3RH68_9ACTN</name>
<dbReference type="OrthoDB" id="4524286at2"/>
<feature type="compositionally biased region" description="Polar residues" evidence="1">
    <location>
        <begin position="56"/>
        <end position="71"/>
    </location>
</feature>
<dbReference type="Proteomes" id="UP000315226">
    <property type="component" value="Unassembled WGS sequence"/>
</dbReference>
<evidence type="ECO:0000313" key="2">
    <source>
        <dbReference type="EMBL" id="GEB57151.1"/>
    </source>
</evidence>
<feature type="region of interest" description="Disordered" evidence="1">
    <location>
        <begin position="1"/>
        <end position="71"/>
    </location>
</feature>
<evidence type="ECO:0000256" key="1">
    <source>
        <dbReference type="SAM" id="MobiDB-lite"/>
    </source>
</evidence>
<accession>A0A4Y3RH68</accession>
<feature type="compositionally biased region" description="Basic and acidic residues" evidence="1">
    <location>
        <begin position="34"/>
        <end position="44"/>
    </location>
</feature>
<evidence type="ECO:0000313" key="3">
    <source>
        <dbReference type="Proteomes" id="UP000315226"/>
    </source>
</evidence>
<dbReference type="AlphaFoldDB" id="A0A4Y3RH68"/>
<protein>
    <submittedName>
        <fullName evidence="2">Uncharacterized protein</fullName>
    </submittedName>
</protein>
<keyword evidence="3" id="KW-1185">Reference proteome</keyword>
<organism evidence="2 3">
    <name type="scientific">Streptomyces gardneri</name>
    <dbReference type="NCBI Taxonomy" id="66892"/>
    <lineage>
        <taxon>Bacteria</taxon>
        <taxon>Bacillati</taxon>
        <taxon>Actinomycetota</taxon>
        <taxon>Actinomycetes</taxon>
        <taxon>Kitasatosporales</taxon>
        <taxon>Streptomycetaceae</taxon>
        <taxon>Streptomyces</taxon>
    </lineage>
</organism>
<gene>
    <name evidence="2" type="ORF">SGA01_27560</name>
</gene>
<comment type="caution">
    <text evidence="2">The sequence shown here is derived from an EMBL/GenBank/DDBJ whole genome shotgun (WGS) entry which is preliminary data.</text>
</comment>
<dbReference type="EMBL" id="BJMN01000015">
    <property type="protein sequence ID" value="GEB57151.1"/>
    <property type="molecule type" value="Genomic_DNA"/>
</dbReference>